<keyword evidence="1" id="KW-0812">Transmembrane</keyword>
<dbReference type="EMBL" id="JBEZAE010000029">
    <property type="protein sequence ID" value="MEU7074722.1"/>
    <property type="molecule type" value="Genomic_DNA"/>
</dbReference>
<keyword evidence="1" id="KW-0472">Membrane</keyword>
<feature type="transmembrane region" description="Helical" evidence="1">
    <location>
        <begin position="75"/>
        <end position="94"/>
    </location>
</feature>
<dbReference type="Proteomes" id="UP001551329">
    <property type="component" value="Unassembled WGS sequence"/>
</dbReference>
<evidence type="ECO:0000313" key="2">
    <source>
        <dbReference type="EMBL" id="MEU7074722.1"/>
    </source>
</evidence>
<name>A0ABV3CIW7_9ACTN</name>
<reference evidence="2 3" key="1">
    <citation type="submission" date="2024-06" db="EMBL/GenBank/DDBJ databases">
        <title>The Natural Products Discovery Center: Release of the First 8490 Sequenced Strains for Exploring Actinobacteria Biosynthetic Diversity.</title>
        <authorList>
            <person name="Kalkreuter E."/>
            <person name="Kautsar S.A."/>
            <person name="Yang D."/>
            <person name="Bader C.D."/>
            <person name="Teijaro C.N."/>
            <person name="Fluegel L."/>
            <person name="Davis C.M."/>
            <person name="Simpson J.R."/>
            <person name="Lauterbach L."/>
            <person name="Steele A.D."/>
            <person name="Gui C."/>
            <person name="Meng S."/>
            <person name="Li G."/>
            <person name="Viehrig K."/>
            <person name="Ye F."/>
            <person name="Su P."/>
            <person name="Kiefer A.F."/>
            <person name="Nichols A."/>
            <person name="Cepeda A.J."/>
            <person name="Yan W."/>
            <person name="Fan B."/>
            <person name="Jiang Y."/>
            <person name="Adhikari A."/>
            <person name="Zheng C.-J."/>
            <person name="Schuster L."/>
            <person name="Cowan T.M."/>
            <person name="Smanski M.J."/>
            <person name="Chevrette M.G."/>
            <person name="De Carvalho L.P.S."/>
            <person name="Shen B."/>
        </authorList>
    </citation>
    <scope>NUCLEOTIDE SEQUENCE [LARGE SCALE GENOMIC DNA]</scope>
    <source>
        <strain evidence="2 3">NPDC045974</strain>
    </source>
</reference>
<keyword evidence="1" id="KW-1133">Transmembrane helix</keyword>
<feature type="transmembrane region" description="Helical" evidence="1">
    <location>
        <begin position="45"/>
        <end position="69"/>
    </location>
</feature>
<proteinExistence type="predicted"/>
<evidence type="ECO:0000313" key="3">
    <source>
        <dbReference type="Proteomes" id="UP001551329"/>
    </source>
</evidence>
<dbReference type="RefSeq" id="WP_358477243.1">
    <property type="nucleotide sequence ID" value="NZ_JBEZAE010000029.1"/>
</dbReference>
<comment type="caution">
    <text evidence="2">The sequence shown here is derived from an EMBL/GenBank/DDBJ whole genome shotgun (WGS) entry which is preliminary data.</text>
</comment>
<sequence length="100" mass="11044">METYPLLIVVVMALATARVTRLITRDRLLAAPRRAVLRALPDDHLLAYLVVCDWCVSVYTGALAAVGGALAGWWAWWWVPALALAFSYVTGWLASREGED</sequence>
<protein>
    <recommendedName>
        <fullName evidence="4">Integral membrane protein</fullName>
    </recommendedName>
</protein>
<organism evidence="2 3">
    <name type="scientific">Streptomyces narbonensis</name>
    <dbReference type="NCBI Taxonomy" id="67333"/>
    <lineage>
        <taxon>Bacteria</taxon>
        <taxon>Bacillati</taxon>
        <taxon>Actinomycetota</taxon>
        <taxon>Actinomycetes</taxon>
        <taxon>Kitasatosporales</taxon>
        <taxon>Streptomycetaceae</taxon>
        <taxon>Streptomyces</taxon>
    </lineage>
</organism>
<evidence type="ECO:0000256" key="1">
    <source>
        <dbReference type="SAM" id="Phobius"/>
    </source>
</evidence>
<feature type="transmembrane region" description="Helical" evidence="1">
    <location>
        <begin position="6"/>
        <end position="24"/>
    </location>
</feature>
<evidence type="ECO:0008006" key="4">
    <source>
        <dbReference type="Google" id="ProtNLM"/>
    </source>
</evidence>
<keyword evidence="3" id="KW-1185">Reference proteome</keyword>
<gene>
    <name evidence="2" type="ORF">AB0A88_31980</name>
</gene>
<accession>A0ABV3CIW7</accession>